<dbReference type="AlphaFoldDB" id="A0A2T4ZCS7"/>
<proteinExistence type="predicted"/>
<evidence type="ECO:0000313" key="2">
    <source>
        <dbReference type="EMBL" id="PTM59683.1"/>
    </source>
</evidence>
<organism evidence="2 3">
    <name type="scientific">Desmospora activa DSM 45169</name>
    <dbReference type="NCBI Taxonomy" id="1121389"/>
    <lineage>
        <taxon>Bacteria</taxon>
        <taxon>Bacillati</taxon>
        <taxon>Bacillota</taxon>
        <taxon>Bacilli</taxon>
        <taxon>Bacillales</taxon>
        <taxon>Thermoactinomycetaceae</taxon>
        <taxon>Desmospora</taxon>
    </lineage>
</organism>
<gene>
    <name evidence="2" type="ORF">C8J48_2313</name>
</gene>
<name>A0A2T4ZCS7_9BACL</name>
<dbReference type="EMBL" id="PZZP01000001">
    <property type="protein sequence ID" value="PTM59683.1"/>
    <property type="molecule type" value="Genomic_DNA"/>
</dbReference>
<keyword evidence="3" id="KW-1185">Reference proteome</keyword>
<feature type="compositionally biased region" description="Polar residues" evidence="1">
    <location>
        <begin position="14"/>
        <end position="38"/>
    </location>
</feature>
<protein>
    <submittedName>
        <fullName evidence="2">Uncharacterized protein</fullName>
    </submittedName>
</protein>
<accession>A0A2T4ZCS7</accession>
<sequence>MPKKGDRTVEKPIGNQSESNLSPYETKSKQGNDPTEQTSSDKKRNT</sequence>
<feature type="compositionally biased region" description="Basic and acidic residues" evidence="1">
    <location>
        <begin position="1"/>
        <end position="10"/>
    </location>
</feature>
<comment type="caution">
    <text evidence="2">The sequence shown here is derived from an EMBL/GenBank/DDBJ whole genome shotgun (WGS) entry which is preliminary data.</text>
</comment>
<dbReference type="Proteomes" id="UP000241639">
    <property type="component" value="Unassembled WGS sequence"/>
</dbReference>
<feature type="region of interest" description="Disordered" evidence="1">
    <location>
        <begin position="1"/>
        <end position="46"/>
    </location>
</feature>
<evidence type="ECO:0000313" key="3">
    <source>
        <dbReference type="Proteomes" id="UP000241639"/>
    </source>
</evidence>
<reference evidence="2 3" key="1">
    <citation type="submission" date="2018-04" db="EMBL/GenBank/DDBJ databases">
        <title>Genomic Encyclopedia of Archaeal and Bacterial Type Strains, Phase II (KMG-II): from individual species to whole genera.</title>
        <authorList>
            <person name="Goeker M."/>
        </authorList>
    </citation>
    <scope>NUCLEOTIDE SEQUENCE [LARGE SCALE GENOMIC DNA]</scope>
    <source>
        <strain evidence="2 3">DSM 45169</strain>
    </source>
</reference>
<evidence type="ECO:0000256" key="1">
    <source>
        <dbReference type="SAM" id="MobiDB-lite"/>
    </source>
</evidence>